<organism evidence="1 2">
    <name type="scientific">Bimuria novae-zelandiae CBS 107.79</name>
    <dbReference type="NCBI Taxonomy" id="1447943"/>
    <lineage>
        <taxon>Eukaryota</taxon>
        <taxon>Fungi</taxon>
        <taxon>Dikarya</taxon>
        <taxon>Ascomycota</taxon>
        <taxon>Pezizomycotina</taxon>
        <taxon>Dothideomycetes</taxon>
        <taxon>Pleosporomycetidae</taxon>
        <taxon>Pleosporales</taxon>
        <taxon>Massarineae</taxon>
        <taxon>Didymosphaeriaceae</taxon>
        <taxon>Bimuria</taxon>
    </lineage>
</organism>
<sequence length="154" mass="17286">DNEDGDHVCELTSMIGRALLTVLEAIQRAGELRPDSKYKDLGLVITYLLEFALDLPQYGLEGSCMAWRPEAVNYFKEAGLDAPTIKGTDNDPWGWKERMKNYATDRHVNKKLGGQQYDITKFTRAERAAAAFTGKDPLAHLSAKDLRNNLLDIL</sequence>
<name>A0A6A5VKJ3_9PLEO</name>
<dbReference type="Proteomes" id="UP000800036">
    <property type="component" value="Unassembled WGS sequence"/>
</dbReference>
<evidence type="ECO:0000313" key="2">
    <source>
        <dbReference type="Proteomes" id="UP000800036"/>
    </source>
</evidence>
<dbReference type="AlphaFoldDB" id="A0A6A5VKJ3"/>
<dbReference type="EMBL" id="ML976662">
    <property type="protein sequence ID" value="KAF1977814.1"/>
    <property type="molecule type" value="Genomic_DNA"/>
</dbReference>
<feature type="non-terminal residue" evidence="1">
    <location>
        <position position="1"/>
    </location>
</feature>
<protein>
    <submittedName>
        <fullName evidence="1">Uncharacterized protein</fullName>
    </submittedName>
</protein>
<reference evidence="1" key="1">
    <citation type="journal article" date="2020" name="Stud. Mycol.">
        <title>101 Dothideomycetes genomes: a test case for predicting lifestyles and emergence of pathogens.</title>
        <authorList>
            <person name="Haridas S."/>
            <person name="Albert R."/>
            <person name="Binder M."/>
            <person name="Bloem J."/>
            <person name="Labutti K."/>
            <person name="Salamov A."/>
            <person name="Andreopoulos B."/>
            <person name="Baker S."/>
            <person name="Barry K."/>
            <person name="Bills G."/>
            <person name="Bluhm B."/>
            <person name="Cannon C."/>
            <person name="Castanera R."/>
            <person name="Culley D."/>
            <person name="Daum C."/>
            <person name="Ezra D."/>
            <person name="Gonzalez J."/>
            <person name="Henrissat B."/>
            <person name="Kuo A."/>
            <person name="Liang C."/>
            <person name="Lipzen A."/>
            <person name="Lutzoni F."/>
            <person name="Magnuson J."/>
            <person name="Mondo S."/>
            <person name="Nolan M."/>
            <person name="Ohm R."/>
            <person name="Pangilinan J."/>
            <person name="Park H.-J."/>
            <person name="Ramirez L."/>
            <person name="Alfaro M."/>
            <person name="Sun H."/>
            <person name="Tritt A."/>
            <person name="Yoshinaga Y."/>
            <person name="Zwiers L.-H."/>
            <person name="Turgeon B."/>
            <person name="Goodwin S."/>
            <person name="Spatafora J."/>
            <person name="Crous P."/>
            <person name="Grigoriev I."/>
        </authorList>
    </citation>
    <scope>NUCLEOTIDE SEQUENCE</scope>
    <source>
        <strain evidence="1">CBS 107.79</strain>
    </source>
</reference>
<keyword evidence="2" id="KW-1185">Reference proteome</keyword>
<accession>A0A6A5VKJ3</accession>
<dbReference type="OrthoDB" id="10037289at2759"/>
<evidence type="ECO:0000313" key="1">
    <source>
        <dbReference type="EMBL" id="KAF1977814.1"/>
    </source>
</evidence>
<proteinExistence type="predicted"/>
<gene>
    <name evidence="1" type="ORF">BU23DRAFT_451375</name>
</gene>